<evidence type="ECO:0000259" key="2">
    <source>
        <dbReference type="Pfam" id="PF13439"/>
    </source>
</evidence>
<dbReference type="PANTHER" id="PTHR46401">
    <property type="entry name" value="GLYCOSYLTRANSFERASE WBBK-RELATED"/>
    <property type="match status" value="1"/>
</dbReference>
<dbReference type="eggNOG" id="arCOG01409">
    <property type="taxonomic scope" value="Archaea"/>
</dbReference>
<evidence type="ECO:0000256" key="1">
    <source>
        <dbReference type="ARBA" id="ARBA00022679"/>
    </source>
</evidence>
<evidence type="ECO:0000313" key="3">
    <source>
        <dbReference type="EMBL" id="ABO35606.1"/>
    </source>
</evidence>
<dbReference type="GO" id="GO:0016757">
    <property type="term" value="F:glycosyltransferase activity"/>
    <property type="evidence" value="ECO:0007669"/>
    <property type="project" value="TreeGrafter"/>
</dbReference>
<dbReference type="HOGENOM" id="CLU_764214_0_0_2"/>
<protein>
    <submittedName>
        <fullName evidence="3">Glycosyl transferase, group 1</fullName>
    </submittedName>
</protein>
<dbReference type="SUPFAM" id="SSF53756">
    <property type="entry name" value="UDP-Glycosyltransferase/glycogen phosphorylase"/>
    <property type="match status" value="1"/>
</dbReference>
<evidence type="ECO:0000313" key="4">
    <source>
        <dbReference type="Proteomes" id="UP000000253"/>
    </source>
</evidence>
<organism evidence="3 4">
    <name type="scientific">Methanococcus maripaludis (strain C5 / ATCC BAA-1333)</name>
    <dbReference type="NCBI Taxonomy" id="402880"/>
    <lineage>
        <taxon>Archaea</taxon>
        <taxon>Methanobacteriati</taxon>
        <taxon>Methanobacteriota</taxon>
        <taxon>Methanomada group</taxon>
        <taxon>Methanococci</taxon>
        <taxon>Methanococcales</taxon>
        <taxon>Methanococcaceae</taxon>
        <taxon>Methanococcus</taxon>
    </lineage>
</organism>
<proteinExistence type="predicted"/>
<feature type="domain" description="Glycosyltransferase subfamily 4-like N-terminal" evidence="2">
    <location>
        <begin position="24"/>
        <end position="210"/>
    </location>
</feature>
<dbReference type="EMBL" id="CP000609">
    <property type="protein sequence ID" value="ABO35606.1"/>
    <property type="molecule type" value="Genomic_DNA"/>
</dbReference>
<accession>A4FZH2</accession>
<gene>
    <name evidence="3" type="ordered locus">MmarC5_1308</name>
</gene>
<dbReference type="PANTHER" id="PTHR46401:SF2">
    <property type="entry name" value="GLYCOSYLTRANSFERASE WBBK-RELATED"/>
    <property type="match status" value="1"/>
</dbReference>
<reference evidence="3 4" key="1">
    <citation type="submission" date="2007-03" db="EMBL/GenBank/DDBJ databases">
        <title>Complete sequence of chromosome of Methanococcus maripaludis C5.</title>
        <authorList>
            <consortium name="US DOE Joint Genome Institute"/>
            <person name="Copeland A."/>
            <person name="Lucas S."/>
            <person name="Lapidus A."/>
            <person name="Barry K."/>
            <person name="Glavina del Rio T."/>
            <person name="Dalin E."/>
            <person name="Tice H."/>
            <person name="Pitluck S."/>
            <person name="Chertkov O."/>
            <person name="Brettin T."/>
            <person name="Bruce D."/>
            <person name="Han C."/>
            <person name="Detter J.C."/>
            <person name="Schmutz J."/>
            <person name="Larimer F."/>
            <person name="Land M."/>
            <person name="Hauser L."/>
            <person name="Kyrpides N."/>
            <person name="Mikhailova N."/>
            <person name="Sieprawska-Lupa M."/>
            <person name="Whitman W.B."/>
            <person name="Richardson P."/>
        </authorList>
    </citation>
    <scope>NUCLEOTIDE SEQUENCE [LARGE SCALE GENOMIC DNA]</scope>
    <source>
        <strain evidence="4">C5 / ATCC BAA-1333</strain>
    </source>
</reference>
<dbReference type="Pfam" id="PF13439">
    <property type="entry name" value="Glyco_transf_4"/>
    <property type="match status" value="1"/>
</dbReference>
<dbReference type="Pfam" id="PF13692">
    <property type="entry name" value="Glyco_trans_1_4"/>
    <property type="match status" value="1"/>
</dbReference>
<dbReference type="AlphaFoldDB" id="A4FZH2"/>
<sequence length="399" mass="45163">MKILDVAPWGIYPPKYGGPNRINNINLELAKLGHEILLFSQGLGNNEKNIKNFRSWTTKIDKNYSEFRYVNLLELGVRALMHYPLKTPPIFSGSFLKIFSPKILSKSIDNSDLIIVEKPWQFEHVFKKNNQDKPIIIDTIDVEYFRVQSILKNKPFSKNILDIVKDKEQFAVENSDAVLAVSEEDVKKFSEYYGISKSKLHVAPNGVNTKKIKPTDYDEKENLKSKYGFKNKTIVLFTGSEYYPNIEAVSHIINFSKSLKNENILILIVGSCGNQFSHKKYNNIIFTGIVDKIEDYLKIADIALNPILSGGGSNIKLFEYMAAGLPIVTTYFGARGSNLKNNVDAIISDIADFSKNIELIADNEDFALNIGKNARNLAVEKYSWDSVAKKIDNVINKLC</sequence>
<dbReference type="OrthoDB" id="132546at2157"/>
<dbReference type="CAZy" id="GT4">
    <property type="family name" value="Glycosyltransferase Family 4"/>
</dbReference>
<dbReference type="InterPro" id="IPR028098">
    <property type="entry name" value="Glyco_trans_4-like_N"/>
</dbReference>
<dbReference type="Gene3D" id="3.40.50.2000">
    <property type="entry name" value="Glycogen Phosphorylase B"/>
    <property type="match status" value="2"/>
</dbReference>
<dbReference type="STRING" id="402880.MmarC5_1308"/>
<keyword evidence="1 3" id="KW-0808">Transferase</keyword>
<dbReference type="RefSeq" id="WP_011869057.1">
    <property type="nucleotide sequence ID" value="NC_009135.1"/>
</dbReference>
<dbReference type="Proteomes" id="UP000000253">
    <property type="component" value="Chromosome"/>
</dbReference>
<dbReference type="KEGG" id="mmq:MmarC5_1308"/>
<dbReference type="GeneID" id="4929230"/>
<name>A4FZH2_METM5</name>